<evidence type="ECO:0000313" key="3">
    <source>
        <dbReference type="Proteomes" id="UP000827092"/>
    </source>
</evidence>
<reference evidence="2 3" key="1">
    <citation type="journal article" date="2022" name="Nat. Ecol. Evol.">
        <title>A masculinizing supergene underlies an exaggerated male reproductive morph in a spider.</title>
        <authorList>
            <person name="Hendrickx F."/>
            <person name="De Corte Z."/>
            <person name="Sonet G."/>
            <person name="Van Belleghem S.M."/>
            <person name="Kostlbacher S."/>
            <person name="Vangestel C."/>
        </authorList>
    </citation>
    <scope>NUCLEOTIDE SEQUENCE [LARGE SCALE GENOMIC DNA]</scope>
    <source>
        <strain evidence="2">W744_W776</strain>
    </source>
</reference>
<sequence length="79" mass="7980">MPPRPSPTAPGKSPPLAPPIGNSGYGTPLLGRVICHLADCDDGPFLIGDLAPIGPPAPCPPALPPGDDPPFEPMTTFMG</sequence>
<proteinExistence type="predicted"/>
<evidence type="ECO:0000313" key="2">
    <source>
        <dbReference type="EMBL" id="KAG8171837.1"/>
    </source>
</evidence>
<protein>
    <submittedName>
        <fullName evidence="2">Uncharacterized protein</fullName>
    </submittedName>
</protein>
<feature type="compositionally biased region" description="Pro residues" evidence="1">
    <location>
        <begin position="58"/>
        <end position="72"/>
    </location>
</feature>
<evidence type="ECO:0000256" key="1">
    <source>
        <dbReference type="SAM" id="MobiDB-lite"/>
    </source>
</evidence>
<accession>A0AAV6TIV7</accession>
<dbReference type="AlphaFoldDB" id="A0AAV6TIV7"/>
<gene>
    <name evidence="2" type="ORF">JTE90_029716</name>
</gene>
<feature type="region of interest" description="Disordered" evidence="1">
    <location>
        <begin position="58"/>
        <end position="79"/>
    </location>
</feature>
<organism evidence="2 3">
    <name type="scientific">Oedothorax gibbosus</name>
    <dbReference type="NCBI Taxonomy" id="931172"/>
    <lineage>
        <taxon>Eukaryota</taxon>
        <taxon>Metazoa</taxon>
        <taxon>Ecdysozoa</taxon>
        <taxon>Arthropoda</taxon>
        <taxon>Chelicerata</taxon>
        <taxon>Arachnida</taxon>
        <taxon>Araneae</taxon>
        <taxon>Araneomorphae</taxon>
        <taxon>Entelegynae</taxon>
        <taxon>Araneoidea</taxon>
        <taxon>Linyphiidae</taxon>
        <taxon>Erigoninae</taxon>
        <taxon>Oedothorax</taxon>
    </lineage>
</organism>
<keyword evidence="3" id="KW-1185">Reference proteome</keyword>
<feature type="region of interest" description="Disordered" evidence="1">
    <location>
        <begin position="1"/>
        <end position="23"/>
    </location>
</feature>
<dbReference type="Proteomes" id="UP000827092">
    <property type="component" value="Unassembled WGS sequence"/>
</dbReference>
<comment type="caution">
    <text evidence="2">The sequence shown here is derived from an EMBL/GenBank/DDBJ whole genome shotgun (WGS) entry which is preliminary data.</text>
</comment>
<feature type="compositionally biased region" description="Pro residues" evidence="1">
    <location>
        <begin position="1"/>
        <end position="18"/>
    </location>
</feature>
<name>A0AAV6TIV7_9ARAC</name>
<dbReference type="EMBL" id="JAFNEN010003492">
    <property type="protein sequence ID" value="KAG8171837.1"/>
    <property type="molecule type" value="Genomic_DNA"/>
</dbReference>